<dbReference type="InterPro" id="IPR050810">
    <property type="entry name" value="Bact_Secretion_Sys_Channel"/>
</dbReference>
<dbReference type="SMART" id="SM00965">
    <property type="entry name" value="STN"/>
    <property type="match status" value="1"/>
</dbReference>
<dbReference type="InterPro" id="IPR001775">
    <property type="entry name" value="GspD/PilQ"/>
</dbReference>
<dbReference type="InterPro" id="IPR011662">
    <property type="entry name" value="Secretin/TonB_short_N"/>
</dbReference>
<name>T1BFN9_9ZZZZ</name>
<proteinExistence type="predicted"/>
<dbReference type="Pfam" id="PF00263">
    <property type="entry name" value="Secretin"/>
    <property type="match status" value="1"/>
</dbReference>
<dbReference type="Pfam" id="PF07660">
    <property type="entry name" value="STN"/>
    <property type="match status" value="1"/>
</dbReference>
<dbReference type="PANTHER" id="PTHR30332">
    <property type="entry name" value="PROBABLE GENERAL SECRETION PATHWAY PROTEIN D"/>
    <property type="match status" value="1"/>
</dbReference>
<keyword evidence="2" id="KW-0472">Membrane</keyword>
<gene>
    <name evidence="5" type="ORF">B1B_10818</name>
</gene>
<dbReference type="PANTHER" id="PTHR30332:SF17">
    <property type="entry name" value="TYPE IV PILIATION SYSTEM PROTEIN DR_0774-RELATED"/>
    <property type="match status" value="1"/>
</dbReference>
<reference evidence="5" key="2">
    <citation type="journal article" date="2014" name="ISME J.">
        <title>Microbial stratification in low pH oxic and suboxic macroscopic growths along an acid mine drainage.</title>
        <authorList>
            <person name="Mendez-Garcia C."/>
            <person name="Mesa V."/>
            <person name="Sprenger R.R."/>
            <person name="Richter M."/>
            <person name="Diez M.S."/>
            <person name="Solano J."/>
            <person name="Bargiela R."/>
            <person name="Golyshina O.V."/>
            <person name="Manteca A."/>
            <person name="Ramos J.L."/>
            <person name="Gallego J.R."/>
            <person name="Llorente I."/>
            <person name="Martins Dos Santos V.A."/>
            <person name="Jensen O.N."/>
            <person name="Pelaez A.I."/>
            <person name="Sanchez J."/>
            <person name="Ferrer M."/>
        </authorList>
    </citation>
    <scope>NUCLEOTIDE SEQUENCE</scope>
</reference>
<evidence type="ECO:0000313" key="5">
    <source>
        <dbReference type="EMBL" id="EQD51884.1"/>
    </source>
</evidence>
<evidence type="ECO:0000256" key="2">
    <source>
        <dbReference type="ARBA" id="ARBA00023136"/>
    </source>
</evidence>
<comment type="caution">
    <text evidence="5">The sequence shown here is derived from an EMBL/GenBank/DDBJ whole genome shotgun (WGS) entry which is preliminary data.</text>
</comment>
<dbReference type="AlphaFoldDB" id="T1BFN9"/>
<dbReference type="PRINTS" id="PR00811">
    <property type="entry name" value="BCTERIALGSPD"/>
</dbReference>
<dbReference type="InterPro" id="IPR004846">
    <property type="entry name" value="T2SS/T3SS_dom"/>
</dbReference>
<evidence type="ECO:0000256" key="3">
    <source>
        <dbReference type="ARBA" id="ARBA00023237"/>
    </source>
</evidence>
<dbReference type="Pfam" id="PF07655">
    <property type="entry name" value="Secretin_N_2"/>
    <property type="match status" value="1"/>
</dbReference>
<feature type="domain" description="Secretin/TonB short N-terminal" evidence="4">
    <location>
        <begin position="96"/>
        <end position="144"/>
    </location>
</feature>
<evidence type="ECO:0000259" key="4">
    <source>
        <dbReference type="SMART" id="SM00965"/>
    </source>
</evidence>
<dbReference type="GO" id="GO:0015627">
    <property type="term" value="C:type II protein secretion system complex"/>
    <property type="evidence" value="ECO:0007669"/>
    <property type="project" value="TreeGrafter"/>
</dbReference>
<dbReference type="InterPro" id="IPR011514">
    <property type="entry name" value="Secretin_N_2"/>
</dbReference>
<dbReference type="GO" id="GO:0009297">
    <property type="term" value="P:pilus assembly"/>
    <property type="evidence" value="ECO:0007669"/>
    <property type="project" value="InterPro"/>
</dbReference>
<keyword evidence="3" id="KW-0998">Cell outer membrane</keyword>
<keyword evidence="1" id="KW-0813">Transport</keyword>
<dbReference type="PROSITE" id="PS51257">
    <property type="entry name" value="PROKAR_LIPOPROTEIN"/>
    <property type="match status" value="1"/>
</dbReference>
<evidence type="ECO:0000256" key="1">
    <source>
        <dbReference type="ARBA" id="ARBA00022448"/>
    </source>
</evidence>
<accession>T1BFN9</accession>
<dbReference type="GO" id="GO:0009306">
    <property type="term" value="P:protein secretion"/>
    <property type="evidence" value="ECO:0007669"/>
    <property type="project" value="InterPro"/>
</dbReference>
<reference evidence="5" key="1">
    <citation type="submission" date="2013-08" db="EMBL/GenBank/DDBJ databases">
        <authorList>
            <person name="Mendez C."/>
            <person name="Richter M."/>
            <person name="Ferrer M."/>
            <person name="Sanchez J."/>
        </authorList>
    </citation>
    <scope>NUCLEOTIDE SEQUENCE</scope>
</reference>
<dbReference type="EMBL" id="AUZY01007020">
    <property type="protein sequence ID" value="EQD51884.1"/>
    <property type="molecule type" value="Genomic_DNA"/>
</dbReference>
<organism evidence="5">
    <name type="scientific">mine drainage metagenome</name>
    <dbReference type="NCBI Taxonomy" id="410659"/>
    <lineage>
        <taxon>unclassified sequences</taxon>
        <taxon>metagenomes</taxon>
        <taxon>ecological metagenomes</taxon>
    </lineage>
</organism>
<dbReference type="GO" id="GO:0019867">
    <property type="term" value="C:outer membrane"/>
    <property type="evidence" value="ECO:0007669"/>
    <property type="project" value="InterPro"/>
</dbReference>
<sequence>MKRSSLPLSLLLLLALSGCIISPPHSSPASLLSQAASIHPAPPQKLMPPPKALATSFLPPIRHAPRSHLSPEHFNLAVHNVQARAFFLGLVKGTPYNIVVANKVRGRVTLTLKHVTIPEVLAILEATYGYHYQRIPGGYLVLPKGLLTRVFQVNYLDVSRKGVTRTMVTSGETTNVPENNGYGAGMYGGMYGGYGAGMTGYSGEQGGLGQQLYLPSGQEASTSVETKFKSDFWKHILKALDSIVGTTGGRKIIVSPSSGVVVVRATPEEIRLAARYLKTVQGSLDREVVIEAKILEVTLNKGFQTGINWAALGQPGTGKTILAGQIGGQNLFNQGVSTLAGQPITLEPNNPTPISSFPTTAFGGTFAAALNLGDFSGFIELLQTQGQVHVLSSPRVATLNNQQAVIKVGTDQYFVTGVNSNTVALTAVSTASNVILTPFFSGISLDVTPQITAHGSVILQIHPTVSKVTTQITSYTVSGQSSTLPLALSQVRESDTVVRAHSGQVIVIGGLMKNEIENQVYETPVLGAIPFLGNLFKQRLQKTVKTELVILLRPIVVGTRRAWSRYARHEARYFRGYGHLLHSRGH</sequence>
<protein>
    <submittedName>
        <fullName evidence="5">Type II and III secretion system protein</fullName>
    </submittedName>
</protein>